<reference evidence="1" key="1">
    <citation type="submission" date="2022-08" db="EMBL/GenBank/DDBJ databases">
        <title>Genome Sequence of Lecanicillium fungicola.</title>
        <authorList>
            <person name="Buettner E."/>
        </authorList>
    </citation>
    <scope>NUCLEOTIDE SEQUENCE</scope>
    <source>
        <strain evidence="1">Babe33</strain>
    </source>
</reference>
<sequence length="510" mass="57792">MARMCNKPSTGKERNVKLSDEDGIPDKVLKKRAIDRRSQRKARERTKSRIAELESQLEEFKKGDMDASIKMLLNKLDQSEAERLKLDTTLKSLENILACRHSSQPRRNRHWPLETDNRSKEATSSFKFITVDGSESPLSVESEENLAPSATYGMNLVLQNTPICSGSSNSTTASTDNLAVGIAPSGDFDGGESGTPYLGIDAYQPDVSCAALRIRLNHPNMTTVCPCHPLLSSKSFNRWRYINEALMLSFRHRGFLSGNNGGINDDVPIRAILDGWDSVEQTHELPVGWQLMRLIDETLFLTCGKTERFAIMFFMHQLLLYHDNSTLERYGRLPSCPSQNLAHSYAINFFGWPGLRERFIFAEHTYCENEFYDVFCSSLRIPWPFSFRDCYVRQADTGLCSISSTFSNCIYDLRNWAMGPDIFERYPELHSDLPALQASLHSVSNLQQWQFANAEAEVPQEGEMIQSKSHDHDMKELSELLNFGTNVLLPNESTPVDIDVLRQMCISSDP</sequence>
<name>A0ACC1NS30_9HYPO</name>
<proteinExistence type="predicted"/>
<gene>
    <name evidence="1" type="ORF">NQ176_g1618</name>
</gene>
<evidence type="ECO:0000313" key="1">
    <source>
        <dbReference type="EMBL" id="KAJ2982095.1"/>
    </source>
</evidence>
<comment type="caution">
    <text evidence="1">The sequence shown here is derived from an EMBL/GenBank/DDBJ whole genome shotgun (WGS) entry which is preliminary data.</text>
</comment>
<dbReference type="Proteomes" id="UP001143910">
    <property type="component" value="Unassembled WGS sequence"/>
</dbReference>
<evidence type="ECO:0000313" key="2">
    <source>
        <dbReference type="Proteomes" id="UP001143910"/>
    </source>
</evidence>
<keyword evidence="2" id="KW-1185">Reference proteome</keyword>
<accession>A0ACC1NS30</accession>
<dbReference type="EMBL" id="JANJQO010000094">
    <property type="protein sequence ID" value="KAJ2982095.1"/>
    <property type="molecule type" value="Genomic_DNA"/>
</dbReference>
<organism evidence="1 2">
    <name type="scientific">Zarea fungicola</name>
    <dbReference type="NCBI Taxonomy" id="93591"/>
    <lineage>
        <taxon>Eukaryota</taxon>
        <taxon>Fungi</taxon>
        <taxon>Dikarya</taxon>
        <taxon>Ascomycota</taxon>
        <taxon>Pezizomycotina</taxon>
        <taxon>Sordariomycetes</taxon>
        <taxon>Hypocreomycetidae</taxon>
        <taxon>Hypocreales</taxon>
        <taxon>Cordycipitaceae</taxon>
        <taxon>Zarea</taxon>
    </lineage>
</organism>
<protein>
    <submittedName>
        <fullName evidence="1">Uncharacterized protein</fullName>
    </submittedName>
</protein>